<organism evidence="3 4">
    <name type="scientific">Actinomadura luzonensis</name>
    <dbReference type="NCBI Taxonomy" id="2805427"/>
    <lineage>
        <taxon>Bacteria</taxon>
        <taxon>Bacillati</taxon>
        <taxon>Actinomycetota</taxon>
        <taxon>Actinomycetes</taxon>
        <taxon>Streptosporangiales</taxon>
        <taxon>Thermomonosporaceae</taxon>
        <taxon>Actinomadura</taxon>
    </lineage>
</organism>
<name>A0ABT0FJ47_9ACTN</name>
<reference evidence="3 4" key="1">
    <citation type="submission" date="2022-04" db="EMBL/GenBank/DDBJ databases">
        <title>Genome draft of Actinomadura sp. ATCC 31491.</title>
        <authorList>
            <person name="Shi X."/>
            <person name="Du Y."/>
        </authorList>
    </citation>
    <scope>NUCLEOTIDE SEQUENCE [LARGE SCALE GENOMIC DNA]</scope>
    <source>
        <strain evidence="3 4">ATCC 31491</strain>
    </source>
</reference>
<feature type="transmembrane region" description="Helical" evidence="2">
    <location>
        <begin position="71"/>
        <end position="94"/>
    </location>
</feature>
<evidence type="ECO:0000313" key="4">
    <source>
        <dbReference type="Proteomes" id="UP001317259"/>
    </source>
</evidence>
<sequence>MRVVTYDIKSVRPELPVPLAPAGGLAEFAGRWLSGLRGPAFSRARRANAAWAAVAAALGLAGTLLPGPWRVALVGCATTLALVLLVRAVALVAFERRQRDFEPRWLDAQSELLRRHTFEVVRFRLHEPDGRRTYDLDDPRDVDELLARQERERSSGGAGSRAGVQFLYRAGGTEGGIEGVAEVVRDLAELRLLPGRAGRGWAWIRFPEARYLRRPGARPAQRVYWTLSGPAEVAVAGSPAGAGSGAAAVPGSTGRAR</sequence>
<feature type="transmembrane region" description="Helical" evidence="2">
    <location>
        <begin position="47"/>
        <end position="65"/>
    </location>
</feature>
<evidence type="ECO:0000256" key="1">
    <source>
        <dbReference type="SAM" id="MobiDB-lite"/>
    </source>
</evidence>
<keyword evidence="2" id="KW-0472">Membrane</keyword>
<evidence type="ECO:0000313" key="3">
    <source>
        <dbReference type="EMBL" id="MCK2212321.1"/>
    </source>
</evidence>
<dbReference type="Proteomes" id="UP001317259">
    <property type="component" value="Unassembled WGS sequence"/>
</dbReference>
<comment type="caution">
    <text evidence="3">The sequence shown here is derived from an EMBL/GenBank/DDBJ whole genome shotgun (WGS) entry which is preliminary data.</text>
</comment>
<dbReference type="RefSeq" id="WP_242371592.1">
    <property type="nucleotide sequence ID" value="NZ_JAKRKC020000001.1"/>
</dbReference>
<dbReference type="EMBL" id="JAKRKC020000001">
    <property type="protein sequence ID" value="MCK2212321.1"/>
    <property type="molecule type" value="Genomic_DNA"/>
</dbReference>
<evidence type="ECO:0000256" key="2">
    <source>
        <dbReference type="SAM" id="Phobius"/>
    </source>
</evidence>
<feature type="region of interest" description="Disordered" evidence="1">
    <location>
        <begin position="238"/>
        <end position="257"/>
    </location>
</feature>
<accession>A0ABT0FJ47</accession>
<keyword evidence="2" id="KW-0812">Transmembrane</keyword>
<protein>
    <submittedName>
        <fullName evidence="3">Uncharacterized protein</fullName>
    </submittedName>
</protein>
<keyword evidence="2" id="KW-1133">Transmembrane helix</keyword>
<proteinExistence type="predicted"/>
<keyword evidence="4" id="KW-1185">Reference proteome</keyword>
<gene>
    <name evidence="3" type="ORF">MF672_000690</name>
</gene>